<feature type="non-terminal residue" evidence="3">
    <location>
        <position position="91"/>
    </location>
</feature>
<dbReference type="Pfam" id="PF01464">
    <property type="entry name" value="SLT"/>
    <property type="match status" value="1"/>
</dbReference>
<dbReference type="EMBL" id="JNAD02000098">
    <property type="protein sequence ID" value="RKM87642.1"/>
    <property type="molecule type" value="Genomic_DNA"/>
</dbReference>
<dbReference type="SUPFAM" id="SSF53955">
    <property type="entry name" value="Lysozyme-like"/>
    <property type="match status" value="1"/>
</dbReference>
<feature type="compositionally biased region" description="Polar residues" evidence="1">
    <location>
        <begin position="1"/>
        <end position="12"/>
    </location>
</feature>
<reference evidence="3 4" key="1">
    <citation type="journal article" date="2014" name="Genome Announc.">
        <title>Draft Genome Sequence of Streptomyces fradiae ATCC 19609, a Strain Highly Sensitive to Antibiotics.</title>
        <authorList>
            <person name="Bekker O.B."/>
            <person name="Klimina K.M."/>
            <person name="Vatlin A.A."/>
            <person name="Zakharevich N.V."/>
            <person name="Kasianov A.S."/>
            <person name="Danilenko V.N."/>
        </authorList>
    </citation>
    <scope>NUCLEOTIDE SEQUENCE [LARGE SCALE GENOMIC DNA]</scope>
    <source>
        <strain evidence="3 4">ATCC 19609</strain>
    </source>
</reference>
<feature type="domain" description="Transglycosylase SLT" evidence="2">
    <location>
        <begin position="31"/>
        <end position="91"/>
    </location>
</feature>
<dbReference type="RefSeq" id="WP_158675976.1">
    <property type="nucleotide sequence ID" value="NZ_JNAD02000098.1"/>
</dbReference>
<evidence type="ECO:0000259" key="2">
    <source>
        <dbReference type="Pfam" id="PF01464"/>
    </source>
</evidence>
<sequence>MPEENPNINGQSGVAECGPSPFTPDEIEQLVSATAERHGVDISLATAIAYAESRFDHHRSSPAGARGPMQLMPDTAERFNVTDVCDPVSNI</sequence>
<protein>
    <submittedName>
        <fullName evidence="3">Lytic transglycosylase domain-containing protein</fullName>
    </submittedName>
</protein>
<dbReference type="Gene3D" id="1.10.530.10">
    <property type="match status" value="1"/>
</dbReference>
<evidence type="ECO:0000256" key="1">
    <source>
        <dbReference type="SAM" id="MobiDB-lite"/>
    </source>
</evidence>
<dbReference type="OrthoDB" id="9815778at2"/>
<dbReference type="PANTHER" id="PTHR37423">
    <property type="entry name" value="SOLUBLE LYTIC MUREIN TRANSGLYCOSYLASE-RELATED"/>
    <property type="match status" value="1"/>
</dbReference>
<proteinExistence type="predicted"/>
<dbReference type="InterPro" id="IPR023346">
    <property type="entry name" value="Lysozyme-like_dom_sf"/>
</dbReference>
<dbReference type="InterPro" id="IPR008258">
    <property type="entry name" value="Transglycosylase_SLT_dom_1"/>
</dbReference>
<comment type="caution">
    <text evidence="3">The sequence shown here is derived from an EMBL/GenBank/DDBJ whole genome shotgun (WGS) entry which is preliminary data.</text>
</comment>
<keyword evidence="4" id="KW-1185">Reference proteome</keyword>
<dbReference type="PANTHER" id="PTHR37423:SF2">
    <property type="entry name" value="MEMBRANE-BOUND LYTIC MUREIN TRANSGLYCOSYLASE C"/>
    <property type="match status" value="1"/>
</dbReference>
<organism evidence="3 4">
    <name type="scientific">Streptomyces xinghaiensis</name>
    <dbReference type="NCBI Taxonomy" id="1038928"/>
    <lineage>
        <taxon>Bacteria</taxon>
        <taxon>Bacillati</taxon>
        <taxon>Actinomycetota</taxon>
        <taxon>Actinomycetes</taxon>
        <taxon>Kitasatosporales</taxon>
        <taxon>Streptomycetaceae</taxon>
        <taxon>Streptomyces</taxon>
    </lineage>
</organism>
<dbReference type="AlphaFoldDB" id="A0A420UTE7"/>
<evidence type="ECO:0000313" key="4">
    <source>
        <dbReference type="Proteomes" id="UP000028058"/>
    </source>
</evidence>
<feature type="region of interest" description="Disordered" evidence="1">
    <location>
        <begin position="1"/>
        <end position="25"/>
    </location>
</feature>
<accession>A0A420UTE7</accession>
<gene>
    <name evidence="3" type="ORF">SFRA_033055</name>
</gene>
<name>A0A420UTE7_9ACTN</name>
<dbReference type="Proteomes" id="UP000028058">
    <property type="component" value="Unassembled WGS sequence"/>
</dbReference>
<evidence type="ECO:0000313" key="3">
    <source>
        <dbReference type="EMBL" id="RKM87642.1"/>
    </source>
</evidence>